<dbReference type="InterPro" id="IPR036425">
    <property type="entry name" value="MoaB/Mog-like_dom_sf"/>
</dbReference>
<dbReference type="PANTHER" id="PTHR43232:SF2">
    <property type="entry name" value="MOLYBDENUM COFACTOR BIOSYNTHESIS PROTEIN B"/>
    <property type="match status" value="1"/>
</dbReference>
<evidence type="ECO:0000256" key="2">
    <source>
        <dbReference type="ARBA" id="ARBA00023150"/>
    </source>
</evidence>
<feature type="domain" description="MoaB/Mog" evidence="3">
    <location>
        <begin position="11"/>
        <end position="156"/>
    </location>
</feature>
<dbReference type="EMBL" id="CP001857">
    <property type="protein sequence ID" value="ADB58521.1"/>
    <property type="molecule type" value="Genomic_DNA"/>
</dbReference>
<dbReference type="STRING" id="572546.Arcpr_1474"/>
<dbReference type="GeneID" id="8740163"/>
<dbReference type="SMART" id="SM00852">
    <property type="entry name" value="MoCF_biosynth"/>
    <property type="match status" value="1"/>
</dbReference>
<evidence type="ECO:0000313" key="4">
    <source>
        <dbReference type="EMBL" id="ADB58521.1"/>
    </source>
</evidence>
<reference evidence="4 5" key="1">
    <citation type="journal article" date="2010" name="Stand. Genomic Sci.">
        <title>Complete genome sequence of Archaeoglobus profundus type strain (AV18).</title>
        <authorList>
            <person name="von Jan M."/>
            <person name="Lapidus A."/>
            <person name="Del Rio T.G."/>
            <person name="Copeland A."/>
            <person name="Tice H."/>
            <person name="Cheng J.F."/>
            <person name="Lucas S."/>
            <person name="Chen F."/>
            <person name="Nolan M."/>
            <person name="Goodwin L."/>
            <person name="Han C."/>
            <person name="Pitluck S."/>
            <person name="Liolios K."/>
            <person name="Ivanova N."/>
            <person name="Mavromatis K."/>
            <person name="Ovchinnikova G."/>
            <person name="Chertkov O."/>
            <person name="Pati A."/>
            <person name="Chen A."/>
            <person name="Palaniappan K."/>
            <person name="Land M."/>
            <person name="Hauser L."/>
            <person name="Chang Y.J."/>
            <person name="Jeffries C.D."/>
            <person name="Saunders E."/>
            <person name="Brettin T."/>
            <person name="Detter J.C."/>
            <person name="Chain P."/>
            <person name="Eichinger K."/>
            <person name="Huber H."/>
            <person name="Spring S."/>
            <person name="Rohde M."/>
            <person name="Goker M."/>
            <person name="Wirth R."/>
            <person name="Woyke T."/>
            <person name="Bristow J."/>
            <person name="Eisen J.A."/>
            <person name="Markowitz V."/>
            <person name="Hugenholtz P."/>
            <person name="Kyrpides N.C."/>
            <person name="Klenk H.P."/>
        </authorList>
    </citation>
    <scope>NUCLEOTIDE SEQUENCE [LARGE SCALE GENOMIC DNA]</scope>
    <source>
        <strain evidence="5">DSM 5631 / JCM 9629 / NBRC 100127 / Av18</strain>
    </source>
</reference>
<sequence length="164" mass="18309">MHEVDFDINFGVLTISTSRFERHGMRSNPPEDDDSGRYLVEEFNAKAYMLIPDDVMEIRRAVLDMLGDVDVVITTGGTGLNPKDVTIEAVKPLIEKEIEGFGEIFRYLSYKEIGERAMLTRAFAGIVRGKAVFCLPGSLNAVKLGAKLIKSQVRHILTHARGLR</sequence>
<dbReference type="InterPro" id="IPR008284">
    <property type="entry name" value="MoCF_biosynth_CS"/>
</dbReference>
<evidence type="ECO:0000256" key="1">
    <source>
        <dbReference type="ARBA" id="ARBA00006112"/>
    </source>
</evidence>
<protein>
    <submittedName>
        <fullName evidence="4">Molybdenum cofactor synthesis domain protein</fullName>
    </submittedName>
</protein>
<evidence type="ECO:0000259" key="3">
    <source>
        <dbReference type="SMART" id="SM00852"/>
    </source>
</evidence>
<dbReference type="HOGENOM" id="CLU_077358_2_3_2"/>
<dbReference type="AlphaFoldDB" id="D2REH7"/>
<dbReference type="Pfam" id="PF00994">
    <property type="entry name" value="MoCF_biosynth"/>
    <property type="match status" value="1"/>
</dbReference>
<dbReference type="eggNOG" id="arCOG00214">
    <property type="taxonomic scope" value="Archaea"/>
</dbReference>
<dbReference type="GO" id="GO:0005829">
    <property type="term" value="C:cytosol"/>
    <property type="evidence" value="ECO:0007669"/>
    <property type="project" value="TreeGrafter"/>
</dbReference>
<dbReference type="Proteomes" id="UP000001901">
    <property type="component" value="Chromosome"/>
</dbReference>
<accession>D2REH7</accession>
<dbReference type="PIRSF" id="PIRSF006443">
    <property type="entry name" value="MoaB"/>
    <property type="match status" value="1"/>
</dbReference>
<dbReference type="GO" id="GO:0006777">
    <property type="term" value="P:Mo-molybdopterin cofactor biosynthetic process"/>
    <property type="evidence" value="ECO:0007669"/>
    <property type="project" value="UniProtKB-KW"/>
</dbReference>
<dbReference type="RefSeq" id="WP_012940857.1">
    <property type="nucleotide sequence ID" value="NC_013741.1"/>
</dbReference>
<dbReference type="NCBIfam" id="TIGR00177">
    <property type="entry name" value="molyb_syn"/>
    <property type="match status" value="1"/>
</dbReference>
<comment type="similarity">
    <text evidence="1">Belongs to the MoaB/Mog family.</text>
</comment>
<keyword evidence="5" id="KW-1185">Reference proteome</keyword>
<evidence type="ECO:0000313" key="5">
    <source>
        <dbReference type="Proteomes" id="UP000001901"/>
    </source>
</evidence>
<dbReference type="KEGG" id="apo:Arcpr_1474"/>
<keyword evidence="2" id="KW-0501">Molybdenum cofactor biosynthesis</keyword>
<dbReference type="CDD" id="cd00886">
    <property type="entry name" value="MogA_MoaB"/>
    <property type="match status" value="1"/>
</dbReference>
<gene>
    <name evidence="4" type="ordered locus">Arcpr_1474</name>
</gene>
<dbReference type="PaxDb" id="572546-Arcpr_1474"/>
<dbReference type="PANTHER" id="PTHR43232">
    <property type="entry name" value="MOLYBDENUM COFACTOR BIOSYNTHESIS PROTEIN B"/>
    <property type="match status" value="1"/>
</dbReference>
<dbReference type="InterPro" id="IPR012245">
    <property type="entry name" value="MoaB"/>
</dbReference>
<dbReference type="OrthoDB" id="205337at2157"/>
<dbReference type="InterPro" id="IPR001453">
    <property type="entry name" value="MoaB/Mog_dom"/>
</dbReference>
<proteinExistence type="inferred from homology"/>
<name>D2REH7_ARCPA</name>
<dbReference type="PROSITE" id="PS01078">
    <property type="entry name" value="MOCF_BIOSYNTHESIS_1"/>
    <property type="match status" value="1"/>
</dbReference>
<organism evidence="4 5">
    <name type="scientific">Archaeoglobus profundus (strain DSM 5631 / JCM 9629 / NBRC 100127 / Av18)</name>
    <dbReference type="NCBI Taxonomy" id="572546"/>
    <lineage>
        <taxon>Archaea</taxon>
        <taxon>Methanobacteriati</taxon>
        <taxon>Methanobacteriota</taxon>
        <taxon>Archaeoglobi</taxon>
        <taxon>Archaeoglobales</taxon>
        <taxon>Archaeoglobaceae</taxon>
        <taxon>Archaeoglobus</taxon>
    </lineage>
</organism>
<dbReference type="SUPFAM" id="SSF53218">
    <property type="entry name" value="Molybdenum cofactor biosynthesis proteins"/>
    <property type="match status" value="1"/>
</dbReference>
<dbReference type="Gene3D" id="3.40.980.10">
    <property type="entry name" value="MoaB/Mog-like domain"/>
    <property type="match status" value="1"/>
</dbReference>